<gene>
    <name evidence="7" type="ORF">LTR84_001657</name>
</gene>
<dbReference type="GO" id="GO:0004497">
    <property type="term" value="F:monooxygenase activity"/>
    <property type="evidence" value="ECO:0007669"/>
    <property type="project" value="UniProtKB-KW"/>
</dbReference>
<name>A0AAV9NER8_9EURO</name>
<dbReference type="SUPFAM" id="SSF51905">
    <property type="entry name" value="FAD/NAD(P)-binding domain"/>
    <property type="match status" value="1"/>
</dbReference>
<evidence type="ECO:0000313" key="8">
    <source>
        <dbReference type="Proteomes" id="UP001358417"/>
    </source>
</evidence>
<dbReference type="InterPro" id="IPR036188">
    <property type="entry name" value="FAD/NAD-bd_sf"/>
</dbReference>
<evidence type="ECO:0000256" key="2">
    <source>
        <dbReference type="ARBA" id="ARBA00022630"/>
    </source>
</evidence>
<evidence type="ECO:0000256" key="3">
    <source>
        <dbReference type="ARBA" id="ARBA00022827"/>
    </source>
</evidence>
<keyword evidence="8" id="KW-1185">Reference proteome</keyword>
<keyword evidence="3" id="KW-0274">FAD</keyword>
<proteinExistence type="inferred from homology"/>
<dbReference type="PRINTS" id="PR00420">
    <property type="entry name" value="RNGMNOXGNASE"/>
</dbReference>
<dbReference type="Gene3D" id="3.50.50.60">
    <property type="entry name" value="FAD/NAD(P)-binding domain"/>
    <property type="match status" value="1"/>
</dbReference>
<keyword evidence="5" id="KW-0503">Monooxygenase</keyword>
<evidence type="ECO:0000313" key="7">
    <source>
        <dbReference type="EMBL" id="KAK5053696.1"/>
    </source>
</evidence>
<evidence type="ECO:0000256" key="1">
    <source>
        <dbReference type="ARBA" id="ARBA00007992"/>
    </source>
</evidence>
<dbReference type="InterPro" id="IPR002938">
    <property type="entry name" value="FAD-bd"/>
</dbReference>
<dbReference type="GeneID" id="89969873"/>
<organism evidence="7 8">
    <name type="scientific">Exophiala bonariae</name>
    <dbReference type="NCBI Taxonomy" id="1690606"/>
    <lineage>
        <taxon>Eukaryota</taxon>
        <taxon>Fungi</taxon>
        <taxon>Dikarya</taxon>
        <taxon>Ascomycota</taxon>
        <taxon>Pezizomycotina</taxon>
        <taxon>Eurotiomycetes</taxon>
        <taxon>Chaetothyriomycetidae</taxon>
        <taxon>Chaetothyriales</taxon>
        <taxon>Herpotrichiellaceae</taxon>
        <taxon>Exophiala</taxon>
    </lineage>
</organism>
<sequence>MDNQTLNENLKICIIGAGIGGLTCAIACRQQGLSVKVLEQAPEILPIGAGIQIPPNASRVLESLGILPSIRHVACEMKTIKLRRYENGALLTSKPIKHQTPWFVIHRADYHKILLNRAKELGVHVLLGSKVDRIDFNTGEAYLDQAVVVKSDVIIGADGLWSTTRESMLGRSSAPVETGDLAYRATFTREQLEGLDEPRITELCNEPGVTAWLGPGKHCVLYQVQGGEQINMVLIRPDDLASGVRTEQGDIGEMKQTFEDWDGVLTKIISCIPTVLKWKLMHHGELDRWVKGCVALLGDACHPTLPYQAQGAAMAVEDGAIIGQLLGRLNQNLRDGNINRHNLQGRITSVLQLYEHCQKKRTTINVQGALNNRHFYHMSDGEEQRLRDHLLAHHTWTDEKSVYKWCDMSYSEELLDANVLENAEKTFDDWVSTQWTKTRHSL</sequence>
<evidence type="ECO:0000256" key="5">
    <source>
        <dbReference type="ARBA" id="ARBA00023033"/>
    </source>
</evidence>
<evidence type="ECO:0000259" key="6">
    <source>
        <dbReference type="Pfam" id="PF01494"/>
    </source>
</evidence>
<dbReference type="EMBL" id="JAVRRD010000011">
    <property type="protein sequence ID" value="KAK5053696.1"/>
    <property type="molecule type" value="Genomic_DNA"/>
</dbReference>
<dbReference type="PANTHER" id="PTHR13789">
    <property type="entry name" value="MONOOXYGENASE"/>
    <property type="match status" value="1"/>
</dbReference>
<keyword evidence="2" id="KW-0285">Flavoprotein</keyword>
<dbReference type="Pfam" id="PF01494">
    <property type="entry name" value="FAD_binding_3"/>
    <property type="match status" value="1"/>
</dbReference>
<dbReference type="AlphaFoldDB" id="A0AAV9NER8"/>
<dbReference type="SUPFAM" id="SSF54373">
    <property type="entry name" value="FAD-linked reductases, C-terminal domain"/>
    <property type="match status" value="1"/>
</dbReference>
<dbReference type="GO" id="GO:0071949">
    <property type="term" value="F:FAD binding"/>
    <property type="evidence" value="ECO:0007669"/>
    <property type="project" value="InterPro"/>
</dbReference>
<reference evidence="7 8" key="1">
    <citation type="submission" date="2023-08" db="EMBL/GenBank/DDBJ databases">
        <title>Black Yeasts Isolated from many extreme environments.</title>
        <authorList>
            <person name="Coleine C."/>
            <person name="Stajich J.E."/>
            <person name="Selbmann L."/>
        </authorList>
    </citation>
    <scope>NUCLEOTIDE SEQUENCE [LARGE SCALE GENOMIC DNA]</scope>
    <source>
        <strain evidence="7 8">CCFEE 5792</strain>
    </source>
</reference>
<dbReference type="Proteomes" id="UP001358417">
    <property type="component" value="Unassembled WGS sequence"/>
</dbReference>
<dbReference type="InterPro" id="IPR050493">
    <property type="entry name" value="FAD-dep_Monooxygenase_BioMet"/>
</dbReference>
<dbReference type="PANTHER" id="PTHR13789:SF311">
    <property type="entry name" value="HYDROXYLASE, PUTATIVE (AFU_ORTHOLOGUE AFUA_5G10180)-RELATED"/>
    <property type="match status" value="1"/>
</dbReference>
<dbReference type="RefSeq" id="XP_064706821.1">
    <property type="nucleotide sequence ID" value="XM_064845276.1"/>
</dbReference>
<protein>
    <recommendedName>
        <fullName evidence="6">FAD-binding domain-containing protein</fullName>
    </recommendedName>
</protein>
<comment type="similarity">
    <text evidence="1">Belongs to the paxM FAD-dependent monooxygenase family.</text>
</comment>
<comment type="caution">
    <text evidence="7">The sequence shown here is derived from an EMBL/GenBank/DDBJ whole genome shotgun (WGS) entry which is preliminary data.</text>
</comment>
<accession>A0AAV9NER8</accession>
<dbReference type="FunFam" id="3.50.50.60:FF:000115">
    <property type="entry name" value="Salicylate hydroxylase, putative"/>
    <property type="match status" value="1"/>
</dbReference>
<feature type="domain" description="FAD-binding" evidence="6">
    <location>
        <begin position="11"/>
        <end position="326"/>
    </location>
</feature>
<keyword evidence="4" id="KW-0560">Oxidoreductase</keyword>
<evidence type="ECO:0000256" key="4">
    <source>
        <dbReference type="ARBA" id="ARBA00023002"/>
    </source>
</evidence>